<gene>
    <name evidence="5" type="ORF">ACFSKW_07360</name>
</gene>
<proteinExistence type="predicted"/>
<sequence>MNCAHCGTPLPEKRRRDQVYCSNACSARASERRRKDGQPVPPRWRHPALTADDPVLRAAARHAQELGQVGGWNPSTTRCVLDGLVTVLTSLPAGERVPLSEVRARPQRWVSRPRLIEVLTDLDLLHDDSAPAIRSWIDRVTSHLAPGFINPVRQWLLVLLNGDTRSRPRSASSIYVYFGCIRPFLDDWAAGYDHLREVTRSDIRTALGPLSGSRRATATSAMRSLFGFARKRGLIFSNPTTGLKGRPADFALLPMADEEIRAIEQQADDLAGRVIIALAAENAARTGAIRHLTLDDVDLANRRITLAGRRQRLGDLSHRVLRRWLRHRRATWPHTTNPHVLISDKTAHGTGPISQQFVTLRMTRTGCSVDRIRKDRILHEALAGGADPLHLSLVFGISHSTAARYSAVAEHLLADELDQTPQP</sequence>
<dbReference type="InterPro" id="IPR011010">
    <property type="entry name" value="DNA_brk_join_enz"/>
</dbReference>
<dbReference type="Gene3D" id="1.10.443.10">
    <property type="entry name" value="Intergrase catalytic core"/>
    <property type="match status" value="1"/>
</dbReference>
<comment type="caution">
    <text evidence="5">The sequence shown here is derived from an EMBL/GenBank/DDBJ whole genome shotgun (WGS) entry which is preliminary data.</text>
</comment>
<feature type="domain" description="Core-binding (CB)" evidence="4">
    <location>
        <begin position="146"/>
        <end position="230"/>
    </location>
</feature>
<evidence type="ECO:0000259" key="4">
    <source>
        <dbReference type="PROSITE" id="PS51900"/>
    </source>
</evidence>
<evidence type="ECO:0000313" key="6">
    <source>
        <dbReference type="Proteomes" id="UP001597368"/>
    </source>
</evidence>
<dbReference type="EMBL" id="JBHUFV010000013">
    <property type="protein sequence ID" value="MFD1931288.1"/>
    <property type="molecule type" value="Genomic_DNA"/>
</dbReference>
<evidence type="ECO:0000313" key="5">
    <source>
        <dbReference type="EMBL" id="MFD1931288.1"/>
    </source>
</evidence>
<reference evidence="6" key="1">
    <citation type="journal article" date="2019" name="Int. J. Syst. Evol. Microbiol.">
        <title>The Global Catalogue of Microorganisms (GCM) 10K type strain sequencing project: providing services to taxonomists for standard genome sequencing and annotation.</title>
        <authorList>
            <consortium name="The Broad Institute Genomics Platform"/>
            <consortium name="The Broad Institute Genome Sequencing Center for Infectious Disease"/>
            <person name="Wu L."/>
            <person name="Ma J."/>
        </authorList>
    </citation>
    <scope>NUCLEOTIDE SEQUENCE [LARGE SCALE GENOMIC DNA]</scope>
    <source>
        <strain evidence="6">ICMP 6774ER</strain>
    </source>
</reference>
<organism evidence="5 6">
    <name type="scientific">Nonomuraea mangrovi</name>
    <dbReference type="NCBI Taxonomy" id="2316207"/>
    <lineage>
        <taxon>Bacteria</taxon>
        <taxon>Bacillati</taxon>
        <taxon>Actinomycetota</taxon>
        <taxon>Actinomycetes</taxon>
        <taxon>Streptosporangiales</taxon>
        <taxon>Streptosporangiaceae</taxon>
        <taxon>Nonomuraea</taxon>
    </lineage>
</organism>
<protein>
    <recommendedName>
        <fullName evidence="4">Core-binding (CB) domain-containing protein</fullName>
    </recommendedName>
</protein>
<dbReference type="Proteomes" id="UP001597368">
    <property type="component" value="Unassembled WGS sequence"/>
</dbReference>
<dbReference type="PROSITE" id="PS51900">
    <property type="entry name" value="CB"/>
    <property type="match status" value="1"/>
</dbReference>
<feature type="region of interest" description="Disordered" evidence="3">
    <location>
        <begin position="30"/>
        <end position="49"/>
    </location>
</feature>
<evidence type="ECO:0000256" key="3">
    <source>
        <dbReference type="SAM" id="MobiDB-lite"/>
    </source>
</evidence>
<dbReference type="InterPro" id="IPR013762">
    <property type="entry name" value="Integrase-like_cat_sf"/>
</dbReference>
<keyword evidence="2" id="KW-0238">DNA-binding</keyword>
<keyword evidence="6" id="KW-1185">Reference proteome</keyword>
<name>A0ABW4SPC7_9ACTN</name>
<evidence type="ECO:0000256" key="2">
    <source>
        <dbReference type="PROSITE-ProRule" id="PRU01248"/>
    </source>
</evidence>
<dbReference type="InterPro" id="IPR044068">
    <property type="entry name" value="CB"/>
</dbReference>
<dbReference type="SUPFAM" id="SSF56349">
    <property type="entry name" value="DNA breaking-rejoining enzymes"/>
    <property type="match status" value="1"/>
</dbReference>
<evidence type="ECO:0000256" key="1">
    <source>
        <dbReference type="ARBA" id="ARBA00023172"/>
    </source>
</evidence>
<accession>A0ABW4SPC7</accession>
<keyword evidence="1" id="KW-0233">DNA recombination</keyword>